<feature type="transmembrane region" description="Helical" evidence="1">
    <location>
        <begin position="179"/>
        <end position="203"/>
    </location>
</feature>
<keyword evidence="1" id="KW-0812">Transmembrane</keyword>
<dbReference type="OrthoDB" id="3248253at2759"/>
<feature type="transmembrane region" description="Helical" evidence="1">
    <location>
        <begin position="62"/>
        <end position="80"/>
    </location>
</feature>
<dbReference type="InParanoid" id="G4U2V9"/>
<organism evidence="3 4">
    <name type="scientific">Serendipita indica (strain DSM 11827)</name>
    <name type="common">Root endophyte fungus</name>
    <name type="synonym">Piriformospora indica</name>
    <dbReference type="NCBI Taxonomy" id="1109443"/>
    <lineage>
        <taxon>Eukaryota</taxon>
        <taxon>Fungi</taxon>
        <taxon>Dikarya</taxon>
        <taxon>Basidiomycota</taxon>
        <taxon>Agaricomycotina</taxon>
        <taxon>Agaricomycetes</taxon>
        <taxon>Sebacinales</taxon>
        <taxon>Serendipitaceae</taxon>
        <taxon>Serendipita</taxon>
    </lineage>
</organism>
<name>G4U2V9_SERID</name>
<dbReference type="InterPro" id="IPR045340">
    <property type="entry name" value="DUF6533"/>
</dbReference>
<evidence type="ECO:0000256" key="1">
    <source>
        <dbReference type="SAM" id="Phobius"/>
    </source>
</evidence>
<sequence>MSTTTIHLSPDVLNSIVETWQNMVASSYTSAAGLTANLYDLLLTLSEEKELIWNRKMSPVSVLYLINRYLSLPILLMYNYHISLLRGKVSDNLYACRANIIAYAITWGMCLAISTWLLSLRVISLWHRNKWVVWSLYIAFGACHISEWVITGYSLYYMYPSISYFGGVKVCGANSVELIGAAYFTVIGLEVYVLVLQLTHHYLNTRAQRRHNMPTFTLIRTLYNDGYIYFIIAVSFRLLTCLVWVFGPGSLWYLTNEIEFAMTVSLASRFHLHLKRVASGPAQTQNEYPMVTGDRLTHPDDFYGRAPNLSTYNTTAALESGFAHAHSSLPPHNPQSRDSIVRPKDEVDRVPAIHPFQDPDSTVPLGRESMSWLGLARTRSSKDIVTANEERREDVRVVSASAPQRFSILYDKEVDQLELNKRRQRVGDLDKRMIVAVV</sequence>
<comment type="caution">
    <text evidence="3">The sequence shown here is derived from an EMBL/GenBank/DDBJ whole genome shotgun (WGS) entry which is preliminary data.</text>
</comment>
<feature type="domain" description="DUF6533" evidence="2">
    <location>
        <begin position="28"/>
        <end position="72"/>
    </location>
</feature>
<evidence type="ECO:0000259" key="2">
    <source>
        <dbReference type="Pfam" id="PF20151"/>
    </source>
</evidence>
<feature type="transmembrane region" description="Helical" evidence="1">
    <location>
        <begin position="131"/>
        <end position="159"/>
    </location>
</feature>
<evidence type="ECO:0000313" key="3">
    <source>
        <dbReference type="EMBL" id="CCA77918.1"/>
    </source>
</evidence>
<gene>
    <name evidence="3" type="ORF">PIIN_08741</name>
</gene>
<dbReference type="Pfam" id="PF20151">
    <property type="entry name" value="DUF6533"/>
    <property type="match status" value="1"/>
</dbReference>
<dbReference type="HOGENOM" id="CLU_625717_0_0_1"/>
<accession>G4U2V9</accession>
<reference evidence="3 4" key="1">
    <citation type="journal article" date="2011" name="PLoS Pathog.">
        <title>Endophytic Life Strategies Decoded by Genome and Transcriptome Analyses of the Mutualistic Root Symbiont Piriformospora indica.</title>
        <authorList>
            <person name="Zuccaro A."/>
            <person name="Lahrmann U."/>
            <person name="Guldener U."/>
            <person name="Langen G."/>
            <person name="Pfiffi S."/>
            <person name="Biedenkopf D."/>
            <person name="Wong P."/>
            <person name="Samans B."/>
            <person name="Grimm C."/>
            <person name="Basiewicz M."/>
            <person name="Murat C."/>
            <person name="Martin F."/>
            <person name="Kogel K.H."/>
        </authorList>
    </citation>
    <scope>NUCLEOTIDE SEQUENCE [LARGE SCALE GENOMIC DNA]</scope>
    <source>
        <strain evidence="3 4">DSM 11827</strain>
    </source>
</reference>
<keyword evidence="4" id="KW-1185">Reference proteome</keyword>
<protein>
    <recommendedName>
        <fullName evidence="2">DUF6533 domain-containing protein</fullName>
    </recommendedName>
</protein>
<dbReference type="EMBL" id="CAFZ01001877">
    <property type="protein sequence ID" value="CCA77918.1"/>
    <property type="molecule type" value="Genomic_DNA"/>
</dbReference>
<keyword evidence="1" id="KW-0472">Membrane</keyword>
<feature type="transmembrane region" description="Helical" evidence="1">
    <location>
        <begin position="100"/>
        <end position="119"/>
    </location>
</feature>
<evidence type="ECO:0000313" key="4">
    <source>
        <dbReference type="Proteomes" id="UP000007148"/>
    </source>
</evidence>
<proteinExistence type="predicted"/>
<dbReference type="AlphaFoldDB" id="G4U2V9"/>
<dbReference type="Proteomes" id="UP000007148">
    <property type="component" value="Unassembled WGS sequence"/>
</dbReference>
<keyword evidence="1" id="KW-1133">Transmembrane helix</keyword>
<feature type="transmembrane region" description="Helical" evidence="1">
    <location>
        <begin position="227"/>
        <end position="247"/>
    </location>
</feature>